<keyword evidence="1" id="KW-0812">Transmembrane</keyword>
<evidence type="ECO:0000313" key="2">
    <source>
        <dbReference type="EMBL" id="OMC51990.1"/>
    </source>
</evidence>
<comment type="caution">
    <text evidence="2">The sequence shown here is derived from an EMBL/GenBank/DDBJ whole genome shotgun (WGS) entry which is preliminary data.</text>
</comment>
<reference evidence="2 3" key="1">
    <citation type="submission" date="2016-07" db="EMBL/GenBank/DDBJ databases">
        <authorList>
            <person name="Sutton G."/>
            <person name="Brinkac L."/>
            <person name="Sanka R."/>
            <person name="Adams M."/>
            <person name="Lau E."/>
            <person name="Kumar A."/>
            <person name="Macaden R."/>
        </authorList>
    </citation>
    <scope>NUCLEOTIDE SEQUENCE [LARGE SCALE GENOMIC DNA]</scope>
    <source>
        <strain evidence="2 3">GA-0871</strain>
    </source>
</reference>
<feature type="transmembrane region" description="Helical" evidence="1">
    <location>
        <begin position="12"/>
        <end position="31"/>
    </location>
</feature>
<feature type="transmembrane region" description="Helical" evidence="1">
    <location>
        <begin position="38"/>
        <end position="57"/>
    </location>
</feature>
<proteinExistence type="predicted"/>
<dbReference type="AlphaFoldDB" id="A0ABD6QT63"/>
<accession>A0ABD6QT63</accession>
<evidence type="ECO:0008006" key="4">
    <source>
        <dbReference type="Google" id="ProtNLM"/>
    </source>
</evidence>
<keyword evidence="1" id="KW-0472">Membrane</keyword>
<name>A0ABD6QT63_MYCFO</name>
<dbReference type="Proteomes" id="UP000187001">
    <property type="component" value="Unassembled WGS sequence"/>
</dbReference>
<keyword evidence="1" id="KW-1133">Transmembrane helix</keyword>
<sequence length="64" mass="6646">MNAAIGAVTENPQILIGILGGIILTSVIHAIRRIRRLITTGIVLAIAGGGATGVANIQDLLHWH</sequence>
<evidence type="ECO:0000256" key="1">
    <source>
        <dbReference type="SAM" id="Phobius"/>
    </source>
</evidence>
<protein>
    <recommendedName>
        <fullName evidence="4">Transmembrane protein</fullName>
    </recommendedName>
</protein>
<dbReference type="EMBL" id="MBER01000010">
    <property type="protein sequence ID" value="OMC51990.1"/>
    <property type="molecule type" value="Genomic_DNA"/>
</dbReference>
<gene>
    <name evidence="2" type="ORF">A5742_17835</name>
</gene>
<evidence type="ECO:0000313" key="3">
    <source>
        <dbReference type="Proteomes" id="UP000187001"/>
    </source>
</evidence>
<dbReference type="RefSeq" id="WP_076202836.1">
    <property type="nucleotide sequence ID" value="NZ_MBER01000010.1"/>
</dbReference>
<organism evidence="2 3">
    <name type="scientific">Mycolicibacterium fortuitum</name>
    <name type="common">Mycobacterium fortuitum</name>
    <dbReference type="NCBI Taxonomy" id="1766"/>
    <lineage>
        <taxon>Bacteria</taxon>
        <taxon>Bacillati</taxon>
        <taxon>Actinomycetota</taxon>
        <taxon>Actinomycetes</taxon>
        <taxon>Mycobacteriales</taxon>
        <taxon>Mycobacteriaceae</taxon>
        <taxon>Mycolicibacterium</taxon>
    </lineage>
</organism>